<dbReference type="AlphaFoldDB" id="A0A090MR33"/>
<proteinExistence type="predicted"/>
<dbReference type="Proteomes" id="UP000035762">
    <property type="component" value="Unassembled WGS sequence"/>
</dbReference>
<keyword evidence="3" id="KW-1185">Reference proteome</keyword>
<comment type="caution">
    <text evidence="2">The sequence shown here is derived from an EMBL/GenBank/DDBJ whole genome shotgun (WGS) entry which is preliminary data.</text>
</comment>
<evidence type="ECO:0000256" key="1">
    <source>
        <dbReference type="SAM" id="SignalP"/>
    </source>
</evidence>
<sequence>MSRSILIAAALVLASSQANALTCKQVREAVASYGEPTVISWALTHGYTEAQIIRLKRVCLR</sequence>
<organism evidence="2 3">
    <name type="scientific">Afipia felis</name>
    <name type="common">Cat scratch disease bacillus</name>
    <dbReference type="NCBI Taxonomy" id="1035"/>
    <lineage>
        <taxon>Bacteria</taxon>
        <taxon>Pseudomonadati</taxon>
        <taxon>Pseudomonadota</taxon>
        <taxon>Alphaproteobacteria</taxon>
        <taxon>Hyphomicrobiales</taxon>
        <taxon>Nitrobacteraceae</taxon>
        <taxon>Afipia</taxon>
    </lineage>
</organism>
<name>A0A090MR33_AFIFE</name>
<dbReference type="EMBL" id="CCAZ020000001">
    <property type="protein sequence ID" value="CEG08702.1"/>
    <property type="molecule type" value="Genomic_DNA"/>
</dbReference>
<reference evidence="2 3" key="1">
    <citation type="journal article" date="2014" name="Genome Announc.">
        <title>Genome Sequence of Afipia felis Strain 76713, Isolated in Hospital Water Using an Amoeba Co-Culture Procedure.</title>
        <authorList>
            <person name="Benamar S."/>
            <person name="La Scola B."/>
            <person name="Croce O."/>
        </authorList>
    </citation>
    <scope>NUCLEOTIDE SEQUENCE [LARGE SCALE GENOMIC DNA]</scope>
    <source>
        <strain evidence="2 3">76713</strain>
    </source>
</reference>
<evidence type="ECO:0000313" key="3">
    <source>
        <dbReference type="Proteomes" id="UP000035762"/>
    </source>
</evidence>
<protein>
    <submittedName>
        <fullName evidence="2">Uncharacterized protein</fullName>
    </submittedName>
</protein>
<feature type="signal peptide" evidence="1">
    <location>
        <begin position="1"/>
        <end position="20"/>
    </location>
</feature>
<gene>
    <name evidence="2" type="ORF">BN961_02120</name>
</gene>
<accession>A0A090MR33</accession>
<dbReference type="STRING" id="1035.BN961_02120"/>
<keyword evidence="1" id="KW-0732">Signal</keyword>
<feature type="chain" id="PRO_5001860862" evidence="1">
    <location>
        <begin position="21"/>
        <end position="61"/>
    </location>
</feature>
<evidence type="ECO:0000313" key="2">
    <source>
        <dbReference type="EMBL" id="CEG08702.1"/>
    </source>
</evidence>